<name>A0A9W9QFF1_PENBR</name>
<reference evidence="2" key="1">
    <citation type="submission" date="2022-12" db="EMBL/GenBank/DDBJ databases">
        <authorList>
            <person name="Petersen C."/>
        </authorList>
    </citation>
    <scope>NUCLEOTIDE SEQUENCE</scope>
    <source>
        <strain evidence="2">IBT 35673</strain>
    </source>
</reference>
<feature type="region of interest" description="Disordered" evidence="1">
    <location>
        <begin position="1"/>
        <end position="26"/>
    </location>
</feature>
<dbReference type="EMBL" id="JAPZBQ010000004">
    <property type="protein sequence ID" value="KAJ5335017.1"/>
    <property type="molecule type" value="Genomic_DNA"/>
</dbReference>
<evidence type="ECO:0000313" key="3">
    <source>
        <dbReference type="Proteomes" id="UP001147695"/>
    </source>
</evidence>
<organism evidence="2 3">
    <name type="scientific">Penicillium brevicompactum</name>
    <dbReference type="NCBI Taxonomy" id="5074"/>
    <lineage>
        <taxon>Eukaryota</taxon>
        <taxon>Fungi</taxon>
        <taxon>Dikarya</taxon>
        <taxon>Ascomycota</taxon>
        <taxon>Pezizomycotina</taxon>
        <taxon>Eurotiomycetes</taxon>
        <taxon>Eurotiomycetidae</taxon>
        <taxon>Eurotiales</taxon>
        <taxon>Aspergillaceae</taxon>
        <taxon>Penicillium</taxon>
    </lineage>
</organism>
<accession>A0A9W9QFF1</accession>
<comment type="caution">
    <text evidence="2">The sequence shown here is derived from an EMBL/GenBank/DDBJ whole genome shotgun (WGS) entry which is preliminary data.</text>
</comment>
<gene>
    <name evidence="2" type="ORF">N7452_007420</name>
</gene>
<dbReference type="Proteomes" id="UP001147695">
    <property type="component" value="Unassembled WGS sequence"/>
</dbReference>
<protein>
    <submittedName>
        <fullName evidence="2">Uncharacterized protein</fullName>
    </submittedName>
</protein>
<evidence type="ECO:0000256" key="1">
    <source>
        <dbReference type="SAM" id="MobiDB-lite"/>
    </source>
</evidence>
<dbReference type="AlphaFoldDB" id="A0A9W9QFF1"/>
<evidence type="ECO:0000313" key="2">
    <source>
        <dbReference type="EMBL" id="KAJ5335017.1"/>
    </source>
</evidence>
<sequence>MTHHRGRSAVMAETENKGPFTEYSKSRRIEGDNRALQTSYHFIIPSSRLLTSLHPCRMPLKNQRSDSPSLVEH</sequence>
<reference evidence="2" key="2">
    <citation type="journal article" date="2023" name="IMA Fungus">
        <title>Comparative genomic study of the Penicillium genus elucidates a diverse pangenome and 15 lateral gene transfer events.</title>
        <authorList>
            <person name="Petersen C."/>
            <person name="Sorensen T."/>
            <person name="Nielsen M.R."/>
            <person name="Sondergaard T.E."/>
            <person name="Sorensen J.L."/>
            <person name="Fitzpatrick D.A."/>
            <person name="Frisvad J.C."/>
            <person name="Nielsen K.L."/>
        </authorList>
    </citation>
    <scope>NUCLEOTIDE SEQUENCE</scope>
    <source>
        <strain evidence="2">IBT 35673</strain>
    </source>
</reference>
<proteinExistence type="predicted"/>